<name>A0A850DX10_9MICO</name>
<dbReference type="AlphaFoldDB" id="A0A850DX10"/>
<dbReference type="EMBL" id="JABMCG010000123">
    <property type="protein sequence ID" value="NUU29319.1"/>
    <property type="molecule type" value="Genomic_DNA"/>
</dbReference>
<feature type="transmembrane region" description="Helical" evidence="1">
    <location>
        <begin position="43"/>
        <end position="61"/>
    </location>
</feature>
<evidence type="ECO:0000313" key="2">
    <source>
        <dbReference type="EMBL" id="NUU29319.1"/>
    </source>
</evidence>
<comment type="caution">
    <text evidence="2">The sequence shown here is derived from an EMBL/GenBank/DDBJ whole genome shotgun (WGS) entry which is preliminary data.</text>
</comment>
<organism evidence="2 3">
    <name type="scientific">Curtobacterium citreum</name>
    <dbReference type="NCBI Taxonomy" id="2036"/>
    <lineage>
        <taxon>Bacteria</taxon>
        <taxon>Bacillati</taxon>
        <taxon>Actinomycetota</taxon>
        <taxon>Actinomycetes</taxon>
        <taxon>Micrococcales</taxon>
        <taxon>Microbacteriaceae</taxon>
        <taxon>Curtobacterium</taxon>
    </lineage>
</organism>
<dbReference type="Proteomes" id="UP000539146">
    <property type="component" value="Unassembled WGS sequence"/>
</dbReference>
<sequence length="130" mass="12601">MLRRVRAAVRRVPAVARLLALATLLLVAAGAHTLVRGDGPATWVALAVAGIAIAVVTGCPTRAWPLPAIWLVAGVLAGTTLAATVSASGTGDTVAGRVAAAAVAGGAGLVAAVLLDVVPVLRARGSGSAT</sequence>
<keyword evidence="1" id="KW-0812">Transmembrane</keyword>
<evidence type="ECO:0000256" key="1">
    <source>
        <dbReference type="SAM" id="Phobius"/>
    </source>
</evidence>
<dbReference type="RefSeq" id="WP_175326617.1">
    <property type="nucleotide sequence ID" value="NZ_BAAAWP010000001.1"/>
</dbReference>
<accession>A0A850DX10</accession>
<protein>
    <submittedName>
        <fullName evidence="2">Uncharacterized protein</fullName>
    </submittedName>
</protein>
<reference evidence="2 3" key="1">
    <citation type="submission" date="2020-05" db="EMBL/GenBank/DDBJ databases">
        <title>Genome Sequencing of Type Strains.</title>
        <authorList>
            <person name="Lemaire J.F."/>
            <person name="Inderbitzin P."/>
            <person name="Gregorio O.A."/>
            <person name="Collins S.B."/>
            <person name="Wespe N."/>
            <person name="Knight-Connoni V."/>
        </authorList>
    </citation>
    <scope>NUCLEOTIDE SEQUENCE [LARGE SCALE GENOMIC DNA]</scope>
    <source>
        <strain evidence="2 3">DSM 20512</strain>
    </source>
</reference>
<keyword evidence="1" id="KW-1133">Transmembrane helix</keyword>
<keyword evidence="1" id="KW-0472">Membrane</keyword>
<gene>
    <name evidence="2" type="ORF">HP467_14580</name>
</gene>
<evidence type="ECO:0000313" key="3">
    <source>
        <dbReference type="Proteomes" id="UP000539146"/>
    </source>
</evidence>
<proteinExistence type="predicted"/>
<feature type="transmembrane region" description="Helical" evidence="1">
    <location>
        <begin position="68"/>
        <end position="87"/>
    </location>
</feature>
<feature type="transmembrane region" description="Helical" evidence="1">
    <location>
        <begin position="99"/>
        <end position="121"/>
    </location>
</feature>